<proteinExistence type="predicted"/>
<sequence>MTLNNDWMVLTTINAPRHVIVTGDDLEAWLRGSLAGGASEVDTMGLQAFFYECDLGAQLGFLRGRHIPVEQALAALDQYVRPGFPAGFHFPLDAWAA</sequence>
<protein>
    <submittedName>
        <fullName evidence="1">Uncharacterized protein</fullName>
    </submittedName>
</protein>
<organism evidence="1 2">
    <name type="scientific">Acidithiobacillus ferruginosus</name>
    <dbReference type="NCBI Taxonomy" id="3063951"/>
    <lineage>
        <taxon>Bacteria</taxon>
        <taxon>Pseudomonadati</taxon>
        <taxon>Pseudomonadota</taxon>
        <taxon>Acidithiobacillia</taxon>
        <taxon>Acidithiobacillales</taxon>
        <taxon>Acidithiobacillaceae</taxon>
        <taxon>Acidithiobacillus</taxon>
    </lineage>
</organism>
<reference evidence="1 2" key="1">
    <citation type="journal article" date="2021" name="ISME J.">
        <title>Genomic evolution of the class Acidithiobacillia: deep-branching Proteobacteria living in extreme acidic conditions.</title>
        <authorList>
            <person name="Moya-Beltran A."/>
            <person name="Beard S."/>
            <person name="Rojas-Villalobos C."/>
            <person name="Issotta F."/>
            <person name="Gallardo Y."/>
            <person name="Ulloa R."/>
            <person name="Giaveno A."/>
            <person name="Degli Esposti M."/>
            <person name="Johnson D.B."/>
            <person name="Quatrini R."/>
        </authorList>
    </citation>
    <scope>NUCLEOTIDE SEQUENCE [LARGE SCALE GENOMIC DNA]</scope>
    <source>
        <strain evidence="1 2">CF3</strain>
    </source>
</reference>
<name>A0ACD5IEA9_9PROT</name>
<keyword evidence="2" id="KW-1185">Reference proteome</keyword>
<gene>
    <name evidence="1" type="ORF">HF292_009610</name>
</gene>
<dbReference type="EMBL" id="CP130946">
    <property type="protein sequence ID" value="XRP72063.1"/>
    <property type="molecule type" value="Genomic_DNA"/>
</dbReference>
<evidence type="ECO:0000313" key="2">
    <source>
        <dbReference type="Proteomes" id="UP001196097"/>
    </source>
</evidence>
<evidence type="ECO:0000313" key="1">
    <source>
        <dbReference type="EMBL" id="XRP72063.1"/>
    </source>
</evidence>
<dbReference type="Proteomes" id="UP001196097">
    <property type="component" value="Chromosome"/>
</dbReference>
<accession>A0ACD5IEA9</accession>